<organism evidence="2 3">
    <name type="scientific">Achlya hypogyna</name>
    <name type="common">Oomycete</name>
    <name type="synonym">Protoachlya hypogyna</name>
    <dbReference type="NCBI Taxonomy" id="1202772"/>
    <lineage>
        <taxon>Eukaryota</taxon>
        <taxon>Sar</taxon>
        <taxon>Stramenopiles</taxon>
        <taxon>Oomycota</taxon>
        <taxon>Saprolegniomycetes</taxon>
        <taxon>Saprolegniales</taxon>
        <taxon>Achlyaceae</taxon>
        <taxon>Achlya</taxon>
    </lineage>
</organism>
<evidence type="ECO:0000313" key="3">
    <source>
        <dbReference type="Proteomes" id="UP000243579"/>
    </source>
</evidence>
<feature type="region of interest" description="Disordered" evidence="1">
    <location>
        <begin position="1"/>
        <end position="23"/>
    </location>
</feature>
<dbReference type="Pfam" id="PF05962">
    <property type="entry name" value="HutD"/>
    <property type="match status" value="1"/>
</dbReference>
<comment type="caution">
    <text evidence="2">The sequence shown here is derived from an EMBL/GenBank/DDBJ whole genome shotgun (WGS) entry which is preliminary data.</text>
</comment>
<dbReference type="InterPro" id="IPR014710">
    <property type="entry name" value="RmlC-like_jellyroll"/>
</dbReference>
<name>A0A1V9ZRD4_ACHHY</name>
<gene>
    <name evidence="2" type="ORF">ACHHYP_03399</name>
</gene>
<accession>A0A1V9ZRD4</accession>
<dbReference type="OrthoDB" id="2142075at2759"/>
<evidence type="ECO:0008006" key="4">
    <source>
        <dbReference type="Google" id="ProtNLM"/>
    </source>
</evidence>
<dbReference type="CDD" id="cd20293">
    <property type="entry name" value="cupin_HutD_N"/>
    <property type="match status" value="1"/>
</dbReference>
<dbReference type="InterPro" id="IPR011051">
    <property type="entry name" value="RmlC_Cupin_sf"/>
</dbReference>
<proteinExistence type="predicted"/>
<dbReference type="SUPFAM" id="SSF51182">
    <property type="entry name" value="RmlC-like cupins"/>
    <property type="match status" value="1"/>
</dbReference>
<evidence type="ECO:0000256" key="1">
    <source>
        <dbReference type="SAM" id="MobiDB-lite"/>
    </source>
</evidence>
<evidence type="ECO:0000313" key="2">
    <source>
        <dbReference type="EMBL" id="OQS00564.1"/>
    </source>
</evidence>
<dbReference type="EMBL" id="JNBR01000029">
    <property type="protein sequence ID" value="OQS00564.1"/>
    <property type="molecule type" value="Genomic_DNA"/>
</dbReference>
<dbReference type="PANTHER" id="PTHR37943:SF1">
    <property type="entry name" value="PROTEIN VES"/>
    <property type="match status" value="1"/>
</dbReference>
<dbReference type="InterPro" id="IPR010282">
    <property type="entry name" value="Uncharacterised_HutD/Ves"/>
</dbReference>
<dbReference type="PANTHER" id="PTHR37943">
    <property type="entry name" value="PROTEIN VES"/>
    <property type="match status" value="1"/>
</dbReference>
<reference evidence="2 3" key="1">
    <citation type="journal article" date="2014" name="Genome Biol. Evol.">
        <title>The secreted proteins of Achlya hypogyna and Thraustotheca clavata identify the ancestral oomycete secretome and reveal gene acquisitions by horizontal gene transfer.</title>
        <authorList>
            <person name="Misner I."/>
            <person name="Blouin N."/>
            <person name="Leonard G."/>
            <person name="Richards T.A."/>
            <person name="Lane C.E."/>
        </authorList>
    </citation>
    <scope>NUCLEOTIDE SEQUENCE [LARGE SCALE GENOMIC DNA]</scope>
    <source>
        <strain evidence="2 3">ATCC 48635</strain>
    </source>
</reference>
<dbReference type="Proteomes" id="UP000243579">
    <property type="component" value="Unassembled WGS sequence"/>
</dbReference>
<dbReference type="AlphaFoldDB" id="A0A1V9ZRD4"/>
<keyword evidence="3" id="KW-1185">Reference proteome</keyword>
<protein>
    <recommendedName>
        <fullName evidence="4">HutD family protein</fullName>
    </recommendedName>
</protein>
<dbReference type="Gene3D" id="2.60.120.10">
    <property type="entry name" value="Jelly Rolls"/>
    <property type="match status" value="1"/>
</dbReference>
<sequence>MPEWQHAAFDDIEPTPWKNGGGETRQLVAWPSPDEWRVRVSIADVTQDGPFSAFDGIRRWFTVLSGDGVRLFDDVDIRVGDKLFEFDGGLAPPCVLLGSAVRDFNVMFREDDKAGRMQVTNAQATNSLYAIGARFVGLYSVDGGSMVVNGMESIKVAPMSLVWAEDASVELTFVANGHSAAYWLHLE</sequence>